<accession>A0AA38ULE8</accession>
<dbReference type="EMBL" id="MU803444">
    <property type="protein sequence ID" value="KAJ3978310.1"/>
    <property type="molecule type" value="Genomic_DNA"/>
</dbReference>
<proteinExistence type="predicted"/>
<sequence length="69" mass="7559">MSLGMLAPSSAPEVGLSFIIIGKREPRSSVIVKVFDKKAGIRIRFGHFYASSSKFIDELEGKLMWITGG</sequence>
<evidence type="ECO:0000313" key="2">
    <source>
        <dbReference type="Proteomes" id="UP001163850"/>
    </source>
</evidence>
<dbReference type="Proteomes" id="UP001163850">
    <property type="component" value="Unassembled WGS sequence"/>
</dbReference>
<reference evidence="1" key="1">
    <citation type="submission" date="2022-08" db="EMBL/GenBank/DDBJ databases">
        <authorList>
            <consortium name="DOE Joint Genome Institute"/>
            <person name="Min B."/>
            <person name="Riley R."/>
            <person name="Sierra-Patev S."/>
            <person name="Naranjo-Ortiz M."/>
            <person name="Looney B."/>
            <person name="Konkel Z."/>
            <person name="Slot J.C."/>
            <person name="Sakamoto Y."/>
            <person name="Steenwyk J.L."/>
            <person name="Rokas A."/>
            <person name="Carro J."/>
            <person name="Camarero S."/>
            <person name="Ferreira P."/>
            <person name="Molpeceres G."/>
            <person name="Ruiz-Duenas F.J."/>
            <person name="Serrano A."/>
            <person name="Henrissat B."/>
            <person name="Drula E."/>
            <person name="Hughes K.W."/>
            <person name="Mata J.L."/>
            <person name="Ishikawa N.K."/>
            <person name="Vargas-Isla R."/>
            <person name="Ushijima S."/>
            <person name="Smith C.A."/>
            <person name="Ahrendt S."/>
            <person name="Andreopoulos W."/>
            <person name="He G."/>
            <person name="Labutti K."/>
            <person name="Lipzen A."/>
            <person name="Ng V."/>
            <person name="Sandor L."/>
            <person name="Barry K."/>
            <person name="Martinez A.T."/>
            <person name="Xiao Y."/>
            <person name="Gibbons J.G."/>
            <person name="Terashima K."/>
            <person name="Hibbett D.S."/>
            <person name="Grigoriev I.V."/>
        </authorList>
    </citation>
    <scope>NUCLEOTIDE SEQUENCE</scope>
    <source>
        <strain evidence="1">TFB7829</strain>
    </source>
</reference>
<evidence type="ECO:0000313" key="1">
    <source>
        <dbReference type="EMBL" id="KAJ3978310.1"/>
    </source>
</evidence>
<dbReference type="AlphaFoldDB" id="A0AA38ULE8"/>
<protein>
    <submittedName>
        <fullName evidence="1">Uncharacterized protein</fullName>
    </submittedName>
</protein>
<gene>
    <name evidence="1" type="ORF">F5890DRAFT_1560596</name>
</gene>
<name>A0AA38ULE8_9AGAR</name>
<organism evidence="1 2">
    <name type="scientific">Lentinula detonsa</name>
    <dbReference type="NCBI Taxonomy" id="2804962"/>
    <lineage>
        <taxon>Eukaryota</taxon>
        <taxon>Fungi</taxon>
        <taxon>Dikarya</taxon>
        <taxon>Basidiomycota</taxon>
        <taxon>Agaricomycotina</taxon>
        <taxon>Agaricomycetes</taxon>
        <taxon>Agaricomycetidae</taxon>
        <taxon>Agaricales</taxon>
        <taxon>Marasmiineae</taxon>
        <taxon>Omphalotaceae</taxon>
        <taxon>Lentinula</taxon>
    </lineage>
</organism>
<comment type="caution">
    <text evidence="1">The sequence shown here is derived from an EMBL/GenBank/DDBJ whole genome shotgun (WGS) entry which is preliminary data.</text>
</comment>